<sequence>MHRFSPPNPQSRKMVLNDVPLGEAKAIPRTCVVLNGRGFLGRSLVSSLLKLDDWIVRVADSAHSLLLDSSDSDSLLSDSLSSARAHYHQVDVRDVSQIKTAFEGASAVFYLDFTNLDTNDFYTCYMTIVQGTKNVINTCRECQVRKLIYNSTADVVFDGSHDIHNGDESLICRWKFQDMWCDLKAQAEALVLNANNIDGLLTCALRPSNVFGPGETELVPLLVNLAKCGWTKFIIGSGENMSDFTYSENVTHANICAAEALDSQTVFVAGKAFFITNFEPMKFWEFLSLILEGLGYQRPFIKLPTSLVWNILLLVKWTYEKLGLRIDNHTLSTCYIFQLVSRTRTFDCTAARKHIGYSPIVSLEEGVSSTIESFSHLARASSLTNYCKFNEQSNVEKLLGGGKGWNHMMLDPMKLLRCQQDGPNKFPLSYSYLVGWVVLSPNPNNLLQHTCASYWQELVADILLWRDEKKSFTCFLAMFLLFHWFFLCERTFISSAAKLLLLVSIILFGYGILPSNIFGFKVQRISLSCFEISETVMKDSIATIALLWNKGVHYIESLAKGDDWNNFFKVAVSLYFIKLILSWSLTAVIGVALVLAFTVFFVYEQYELEIDGLAKFLFNYIEKSKASLMRNLPAPVASSLHKLGILHEHRAAAEVKKG</sequence>
<dbReference type="InterPro" id="IPR003388">
    <property type="entry name" value="Reticulon"/>
</dbReference>
<feature type="transmembrane region" description="Helical" evidence="8">
    <location>
        <begin position="499"/>
        <end position="518"/>
    </location>
</feature>
<evidence type="ECO:0000256" key="7">
    <source>
        <dbReference type="ARBA" id="ARBA00023136"/>
    </source>
</evidence>
<accession>A0A5C7IU21</accession>
<comment type="similarity">
    <text evidence="2">Belongs to the 3-beta-HSD family.</text>
</comment>
<organism evidence="10 11">
    <name type="scientific">Acer yangbiense</name>
    <dbReference type="NCBI Taxonomy" id="1000413"/>
    <lineage>
        <taxon>Eukaryota</taxon>
        <taxon>Viridiplantae</taxon>
        <taxon>Streptophyta</taxon>
        <taxon>Embryophyta</taxon>
        <taxon>Tracheophyta</taxon>
        <taxon>Spermatophyta</taxon>
        <taxon>Magnoliopsida</taxon>
        <taxon>eudicotyledons</taxon>
        <taxon>Gunneridae</taxon>
        <taxon>Pentapetalae</taxon>
        <taxon>rosids</taxon>
        <taxon>malvids</taxon>
        <taxon>Sapindales</taxon>
        <taxon>Sapindaceae</taxon>
        <taxon>Hippocastanoideae</taxon>
        <taxon>Acereae</taxon>
        <taxon>Acer</taxon>
    </lineage>
</organism>
<dbReference type="GO" id="GO:0005789">
    <property type="term" value="C:endoplasmic reticulum membrane"/>
    <property type="evidence" value="ECO:0007669"/>
    <property type="project" value="UniProtKB-SubCell"/>
</dbReference>
<comment type="caution">
    <text evidence="10">The sequence shown here is derived from an EMBL/GenBank/DDBJ whole genome shotgun (WGS) entry which is preliminary data.</text>
</comment>
<keyword evidence="11" id="KW-1185">Reference proteome</keyword>
<dbReference type="GO" id="GO:0016616">
    <property type="term" value="F:oxidoreductase activity, acting on the CH-OH group of donors, NAD or NADP as acceptor"/>
    <property type="evidence" value="ECO:0007669"/>
    <property type="project" value="InterPro"/>
</dbReference>
<keyword evidence="7 8" id="KW-0472">Membrane</keyword>
<dbReference type="InterPro" id="IPR036291">
    <property type="entry name" value="NAD(P)-bd_dom_sf"/>
</dbReference>
<dbReference type="AlphaFoldDB" id="A0A5C7IU21"/>
<dbReference type="PANTHER" id="PTHR43245:SF51">
    <property type="entry name" value="SHORT CHAIN DEHYDROGENASE_REDUCTASE FAMILY 42E, MEMBER 2"/>
    <property type="match status" value="1"/>
</dbReference>
<dbReference type="SUPFAM" id="SSF51735">
    <property type="entry name" value="NAD(P)-binding Rossmann-fold domains"/>
    <property type="match status" value="1"/>
</dbReference>
<evidence type="ECO:0000259" key="9">
    <source>
        <dbReference type="PROSITE" id="PS50845"/>
    </source>
</evidence>
<comment type="subcellular location">
    <subcellularLocation>
        <location evidence="1 8">Endoplasmic reticulum membrane</location>
        <topology evidence="1 8">Multi-pass membrane protein</topology>
    </subcellularLocation>
</comment>
<dbReference type="OrthoDB" id="10058185at2759"/>
<dbReference type="PANTHER" id="PTHR43245">
    <property type="entry name" value="BIFUNCTIONAL POLYMYXIN RESISTANCE PROTEIN ARNA"/>
    <property type="match status" value="1"/>
</dbReference>
<proteinExistence type="inferred from homology"/>
<evidence type="ECO:0000313" key="11">
    <source>
        <dbReference type="Proteomes" id="UP000323000"/>
    </source>
</evidence>
<dbReference type="Pfam" id="PF02453">
    <property type="entry name" value="Reticulon"/>
    <property type="match status" value="1"/>
</dbReference>
<feature type="transmembrane region" description="Helical" evidence="8">
    <location>
        <begin position="575"/>
        <end position="603"/>
    </location>
</feature>
<evidence type="ECO:0000256" key="6">
    <source>
        <dbReference type="ARBA" id="ARBA00023002"/>
    </source>
</evidence>
<dbReference type="InterPro" id="IPR002225">
    <property type="entry name" value="3Beta_OHSteriod_DH/Estase"/>
</dbReference>
<evidence type="ECO:0000256" key="5">
    <source>
        <dbReference type="ARBA" id="ARBA00022989"/>
    </source>
</evidence>
<evidence type="ECO:0000256" key="8">
    <source>
        <dbReference type="RuleBase" id="RU363132"/>
    </source>
</evidence>
<dbReference type="InterPro" id="IPR050177">
    <property type="entry name" value="Lipid_A_modif_metabolic_enz"/>
</dbReference>
<dbReference type="Pfam" id="PF01073">
    <property type="entry name" value="3Beta_HSD"/>
    <property type="match status" value="1"/>
</dbReference>
<evidence type="ECO:0000256" key="1">
    <source>
        <dbReference type="ARBA" id="ARBA00004477"/>
    </source>
</evidence>
<evidence type="ECO:0000256" key="3">
    <source>
        <dbReference type="ARBA" id="ARBA00022692"/>
    </source>
</evidence>
<dbReference type="Proteomes" id="UP000323000">
    <property type="component" value="Chromosome 1"/>
</dbReference>
<dbReference type="EMBL" id="VAHF01000001">
    <property type="protein sequence ID" value="TXG72791.1"/>
    <property type="molecule type" value="Genomic_DNA"/>
</dbReference>
<evidence type="ECO:0000313" key="10">
    <source>
        <dbReference type="EMBL" id="TXG72791.1"/>
    </source>
</evidence>
<keyword evidence="3 8" id="KW-0812">Transmembrane</keyword>
<feature type="domain" description="Reticulon" evidence="9">
    <location>
        <begin position="459"/>
        <end position="658"/>
    </location>
</feature>
<dbReference type="PROSITE" id="PS50845">
    <property type="entry name" value="RETICULON"/>
    <property type="match status" value="1"/>
</dbReference>
<gene>
    <name evidence="10" type="ORF">EZV62_001370</name>
</gene>
<reference evidence="11" key="1">
    <citation type="journal article" date="2019" name="Gigascience">
        <title>De novo genome assembly of the endangered Acer yangbiense, a plant species with extremely small populations endemic to Yunnan Province, China.</title>
        <authorList>
            <person name="Yang J."/>
            <person name="Wariss H.M."/>
            <person name="Tao L."/>
            <person name="Zhang R."/>
            <person name="Yun Q."/>
            <person name="Hollingsworth P."/>
            <person name="Dao Z."/>
            <person name="Luo G."/>
            <person name="Guo H."/>
            <person name="Ma Y."/>
            <person name="Sun W."/>
        </authorList>
    </citation>
    <scope>NUCLEOTIDE SEQUENCE [LARGE SCALE GENOMIC DNA]</scope>
    <source>
        <strain evidence="11">cv. Malutang</strain>
    </source>
</reference>
<evidence type="ECO:0000256" key="4">
    <source>
        <dbReference type="ARBA" id="ARBA00022824"/>
    </source>
</evidence>
<name>A0A5C7IU21_9ROSI</name>
<keyword evidence="5 8" id="KW-1133">Transmembrane helix</keyword>
<dbReference type="GO" id="GO:0006694">
    <property type="term" value="P:steroid biosynthetic process"/>
    <property type="evidence" value="ECO:0007669"/>
    <property type="project" value="InterPro"/>
</dbReference>
<protein>
    <recommendedName>
        <fullName evidence="8">Reticulon-like protein</fullName>
    </recommendedName>
</protein>
<keyword evidence="4 8" id="KW-0256">Endoplasmic reticulum</keyword>
<evidence type="ECO:0000256" key="2">
    <source>
        <dbReference type="ARBA" id="ARBA00009219"/>
    </source>
</evidence>
<keyword evidence="6" id="KW-0560">Oxidoreductase</keyword>
<dbReference type="Gene3D" id="3.40.50.720">
    <property type="entry name" value="NAD(P)-binding Rossmann-like Domain"/>
    <property type="match status" value="1"/>
</dbReference>